<dbReference type="EMBL" id="WNME01000012">
    <property type="protein sequence ID" value="MUB64977.1"/>
    <property type="molecule type" value="Genomic_DNA"/>
</dbReference>
<protein>
    <submittedName>
        <fullName evidence="2">Uncharacterized protein</fullName>
    </submittedName>
</protein>
<keyword evidence="1" id="KW-0472">Membrane</keyword>
<evidence type="ECO:0000313" key="2">
    <source>
        <dbReference type="EMBL" id="MUB64977.1"/>
    </source>
</evidence>
<keyword evidence="1" id="KW-0812">Transmembrane</keyword>
<reference evidence="2 3" key="1">
    <citation type="submission" date="2019-09" db="EMBL/GenBank/DDBJ databases">
        <title>Draft genome sequencing of Hungatella hathewayi 123Y-2.</title>
        <authorList>
            <person name="Lv Q."/>
            <person name="Li S."/>
        </authorList>
    </citation>
    <scope>NUCLEOTIDE SEQUENCE [LARGE SCALE GENOMIC DNA]</scope>
    <source>
        <strain evidence="2 3">123Y-2</strain>
    </source>
</reference>
<organism evidence="2 3">
    <name type="scientific">Hungatella hathewayi</name>
    <dbReference type="NCBI Taxonomy" id="154046"/>
    <lineage>
        <taxon>Bacteria</taxon>
        <taxon>Bacillati</taxon>
        <taxon>Bacillota</taxon>
        <taxon>Clostridia</taxon>
        <taxon>Lachnospirales</taxon>
        <taxon>Lachnospiraceae</taxon>
        <taxon>Hungatella</taxon>
    </lineage>
</organism>
<dbReference type="AlphaFoldDB" id="A0AAW9WLQ5"/>
<accession>A0AAW9WLQ5</accession>
<name>A0AAW9WLQ5_9FIRM</name>
<dbReference type="RefSeq" id="WP_055652362.1">
    <property type="nucleotide sequence ID" value="NZ_CZAZ01000060.1"/>
</dbReference>
<gene>
    <name evidence="2" type="ORF">GNE07_18275</name>
</gene>
<evidence type="ECO:0000256" key="1">
    <source>
        <dbReference type="SAM" id="Phobius"/>
    </source>
</evidence>
<comment type="caution">
    <text evidence="2">The sequence shown here is derived from an EMBL/GenBank/DDBJ whole genome shotgun (WGS) entry which is preliminary data.</text>
</comment>
<sequence>MRYKKVNEWKVFFVLVSCDLDIMCPLCGIINLVNIASILGTSRYQVKKYMDYLVRIGVAERAVFMPPWENEVPPPYHGYRLTGAVKYKGGDNIPDEVDTGTMLTYRAYYQKKKAENDAFIERHFGA</sequence>
<dbReference type="Proteomes" id="UP000434223">
    <property type="component" value="Unassembled WGS sequence"/>
</dbReference>
<feature type="transmembrane region" description="Helical" evidence="1">
    <location>
        <begin position="12"/>
        <end position="40"/>
    </location>
</feature>
<evidence type="ECO:0000313" key="3">
    <source>
        <dbReference type="Proteomes" id="UP000434223"/>
    </source>
</evidence>
<keyword evidence="1" id="KW-1133">Transmembrane helix</keyword>
<proteinExistence type="predicted"/>